<proteinExistence type="inferred from homology"/>
<evidence type="ECO:0000256" key="2">
    <source>
        <dbReference type="ARBA" id="ARBA00022801"/>
    </source>
</evidence>
<dbReference type="GO" id="GO:0005829">
    <property type="term" value="C:cytosol"/>
    <property type="evidence" value="ECO:0007669"/>
    <property type="project" value="TreeGrafter"/>
</dbReference>
<dbReference type="GO" id="GO:0006637">
    <property type="term" value="P:acyl-CoA metabolic process"/>
    <property type="evidence" value="ECO:0007669"/>
    <property type="project" value="TreeGrafter"/>
</dbReference>
<dbReference type="Gene3D" id="3.10.129.10">
    <property type="entry name" value="Hotdog Thioesterase"/>
    <property type="match status" value="1"/>
</dbReference>
<dbReference type="InterPro" id="IPR006683">
    <property type="entry name" value="Thioestr_dom"/>
</dbReference>
<dbReference type="InterPro" id="IPR029069">
    <property type="entry name" value="HotDog_dom_sf"/>
</dbReference>
<dbReference type="Proteomes" id="UP000005110">
    <property type="component" value="Chromosome"/>
</dbReference>
<dbReference type="GO" id="GO:0009062">
    <property type="term" value="P:fatty acid catabolic process"/>
    <property type="evidence" value="ECO:0007669"/>
    <property type="project" value="TreeGrafter"/>
</dbReference>
<evidence type="ECO:0000256" key="1">
    <source>
        <dbReference type="ARBA" id="ARBA00010458"/>
    </source>
</evidence>
<name>I9KVN2_9THEO</name>
<evidence type="ECO:0000313" key="6">
    <source>
        <dbReference type="Proteomes" id="UP000005110"/>
    </source>
</evidence>
<dbReference type="PANTHER" id="PTHR11049">
    <property type="entry name" value="ACYL COENZYME A THIOESTER HYDROLASE"/>
    <property type="match status" value="1"/>
</dbReference>
<comment type="similarity">
    <text evidence="1">Belongs to the acyl coenzyme A hydrolase family.</text>
</comment>
<gene>
    <name evidence="5" type="ORF">ThesiDRAFT1_2085</name>
</gene>
<organism evidence="5 6">
    <name type="scientific">Thermoanaerobacter siderophilus SR4</name>
    <dbReference type="NCBI Taxonomy" id="880478"/>
    <lineage>
        <taxon>Bacteria</taxon>
        <taxon>Bacillati</taxon>
        <taxon>Bacillota</taxon>
        <taxon>Clostridia</taxon>
        <taxon>Thermoanaerobacterales</taxon>
        <taxon>Thermoanaerobacteraceae</taxon>
        <taxon>Thermoanaerobacter</taxon>
    </lineage>
</organism>
<dbReference type="GO" id="GO:0052816">
    <property type="term" value="F:long-chain fatty acyl-CoA hydrolase activity"/>
    <property type="evidence" value="ECO:0007669"/>
    <property type="project" value="TreeGrafter"/>
</dbReference>
<dbReference type="InterPro" id="IPR033120">
    <property type="entry name" value="HOTDOG_ACOT"/>
</dbReference>
<reference evidence="5 6" key="1">
    <citation type="submission" date="2012-02" db="EMBL/GenBank/DDBJ databases">
        <title>Improved High-Quality Draft sequence of Thermoanaerobacter siderophilus SR4.</title>
        <authorList>
            <consortium name="US DOE Joint Genome Institute"/>
            <person name="Lucas S."/>
            <person name="Han J."/>
            <person name="Lapidus A."/>
            <person name="Cheng J.-F."/>
            <person name="Goodwin L."/>
            <person name="Pitluck S."/>
            <person name="Peters L."/>
            <person name="Detter J.C."/>
            <person name="Han C."/>
            <person name="Tapia R."/>
            <person name="Land M."/>
            <person name="Hauser L."/>
            <person name="Kyrpides N."/>
            <person name="Ivanova N."/>
            <person name="Pagani I."/>
            <person name="Hemme C."/>
            <person name="Woyke T."/>
        </authorList>
    </citation>
    <scope>NUCLEOTIDE SEQUENCE [LARGE SCALE GENOMIC DNA]</scope>
    <source>
        <strain evidence="5 6">SR4</strain>
    </source>
</reference>
<dbReference type="HOGENOM" id="CLU_050164_1_1_9"/>
<dbReference type="PROSITE" id="PS51770">
    <property type="entry name" value="HOTDOG_ACOT"/>
    <property type="match status" value="1"/>
</dbReference>
<dbReference type="SUPFAM" id="SSF54637">
    <property type="entry name" value="Thioesterase/thiol ester dehydrase-isomerase"/>
    <property type="match status" value="1"/>
</dbReference>
<evidence type="ECO:0000313" key="5">
    <source>
        <dbReference type="EMBL" id="EIW00946.1"/>
    </source>
</evidence>
<keyword evidence="2 3" id="KW-0378">Hydrolase</keyword>
<evidence type="ECO:0000259" key="4">
    <source>
        <dbReference type="PROSITE" id="PS51770"/>
    </source>
</evidence>
<dbReference type="InterPro" id="IPR040170">
    <property type="entry name" value="Cytosol_ACT"/>
</dbReference>
<dbReference type="EMBL" id="CM001486">
    <property type="protein sequence ID" value="EIW00946.1"/>
    <property type="molecule type" value="Genomic_DNA"/>
</dbReference>
<dbReference type="PATRIC" id="fig|880478.3.peg.496"/>
<feature type="domain" description="HotDog ACOT-type" evidence="4">
    <location>
        <begin position="1"/>
        <end position="111"/>
    </location>
</feature>
<dbReference type="CDD" id="cd03442">
    <property type="entry name" value="BFIT_BACH"/>
    <property type="match status" value="1"/>
</dbReference>
<dbReference type="AlphaFoldDB" id="I9KVN2"/>
<keyword evidence="6" id="KW-1185">Reference proteome</keyword>
<dbReference type="PANTHER" id="PTHR11049:SF31">
    <property type="entry name" value="HOTDOG ACOT-TYPE DOMAIN-CONTAINING PROTEIN"/>
    <property type="match status" value="1"/>
</dbReference>
<protein>
    <submittedName>
        <fullName evidence="5">Acyl-CoA hydrolase</fullName>
    </submittedName>
</protein>
<sequence length="140" mass="15853">MMNEISIAHLVKSEDLNHHGTLFAGRIAEWFVEACFIAACDLIKKPENIVCLKIHGLEFKKSATKGDIIKIKSRVVLTGRSSVKTYAKIYKNDEAEPILEGFATFIHVDENGRPAPHNVTLPEPENEEERMLRERAKQII</sequence>
<dbReference type="Pfam" id="PF03061">
    <property type="entry name" value="4HBT"/>
    <property type="match status" value="1"/>
</dbReference>
<evidence type="ECO:0000256" key="3">
    <source>
        <dbReference type="PROSITE-ProRule" id="PRU01106"/>
    </source>
</evidence>
<accession>I9KVN2</accession>